<evidence type="ECO:0000313" key="11">
    <source>
        <dbReference type="Proteomes" id="UP000694308"/>
    </source>
</evidence>
<dbReference type="PANTHER" id="PTHR42718">
    <property type="entry name" value="MAJOR FACILITATOR SUPERFAMILY MULTIDRUG TRANSPORTER MFSC"/>
    <property type="match status" value="1"/>
</dbReference>
<keyword evidence="5 8" id="KW-0812">Transmembrane</keyword>
<feature type="transmembrane region" description="Helical" evidence="8">
    <location>
        <begin position="138"/>
        <end position="160"/>
    </location>
</feature>
<feature type="transmembrane region" description="Helical" evidence="8">
    <location>
        <begin position="80"/>
        <end position="99"/>
    </location>
</feature>
<evidence type="ECO:0000256" key="4">
    <source>
        <dbReference type="ARBA" id="ARBA00022475"/>
    </source>
</evidence>
<feature type="transmembrane region" description="Helical" evidence="8">
    <location>
        <begin position="480"/>
        <end position="498"/>
    </location>
</feature>
<evidence type="ECO:0000259" key="9">
    <source>
        <dbReference type="PROSITE" id="PS50850"/>
    </source>
</evidence>
<comment type="subcellular location">
    <subcellularLocation>
        <location evidence="1">Cell membrane</location>
        <topology evidence="1">Multi-pass membrane protein</topology>
    </subcellularLocation>
</comment>
<accession>A0A949TW85</accession>
<proteinExistence type="inferred from homology"/>
<dbReference type="Proteomes" id="UP000694308">
    <property type="component" value="Unassembled WGS sequence"/>
</dbReference>
<gene>
    <name evidence="10" type="ORF">I6U48_01090</name>
</gene>
<sequence length="512" mass="55545">MDKSNKSEEKWLIPVLIALIGALMSILDSSIVNVAIPTMMHVFNTDTSTIEWVVTVYMLALGVVVPFSGWTGERYGYKQVYMAAMVIFTVGSLLCAVSWSVNSLIVSRVLQALGGGMIMPTTMTMIKKIVPKNKFGTAMGVIGIALLMGPAIGPTVGGYLVEYIDWRWIFTINLPIGVIGILLSYFFLPEISTSKVGNLDIAGGLISATMLFTLLLALSKGADWGWTSEPTVLLLYISSVTFILFIYIELTSKNPLLNIRVFKYTTFAMANFMSIITNIALFSGIFFIPLFLQNIRGLGALETGLIMLPGALVSGLMMPISGKLYDHVGPRFMSMAGITCLCYTIYLFHNIDINTPTTTIMLWMVLRGAGTSFASMPAQTASIDSVPQEDVGAASAISNIVSRISGSFGIAILTEILNSRVSFYTASMNSQLTSRNLGLSELTQKFSSYFGSGHIAQPLEIASIKGLVAQASFVRSLDDIFIITSCFTILGLIPAFFLKKSEASKDESIIPE</sequence>
<keyword evidence="3" id="KW-0813">Transport</keyword>
<dbReference type="Pfam" id="PF07690">
    <property type="entry name" value="MFS_1"/>
    <property type="match status" value="1"/>
</dbReference>
<dbReference type="GO" id="GO:0005886">
    <property type="term" value="C:plasma membrane"/>
    <property type="evidence" value="ECO:0007669"/>
    <property type="project" value="UniProtKB-SubCell"/>
</dbReference>
<feature type="transmembrane region" description="Helical" evidence="8">
    <location>
        <begin position="48"/>
        <end position="68"/>
    </location>
</feature>
<feature type="domain" description="Major facilitator superfamily (MFS) profile" evidence="9">
    <location>
        <begin position="14"/>
        <end position="503"/>
    </location>
</feature>
<feature type="transmembrane region" description="Helical" evidence="8">
    <location>
        <begin position="166"/>
        <end position="187"/>
    </location>
</feature>
<dbReference type="InterPro" id="IPR011701">
    <property type="entry name" value="MFS"/>
</dbReference>
<comment type="similarity">
    <text evidence="2">Belongs to the major facilitator superfamily. EmrB family.</text>
</comment>
<evidence type="ECO:0000256" key="1">
    <source>
        <dbReference type="ARBA" id="ARBA00004651"/>
    </source>
</evidence>
<keyword evidence="7 8" id="KW-0472">Membrane</keyword>
<dbReference type="InterPro" id="IPR004638">
    <property type="entry name" value="EmrB-like"/>
</dbReference>
<dbReference type="CDD" id="cd17503">
    <property type="entry name" value="MFS_LmrB_MDR_like"/>
    <property type="match status" value="1"/>
</dbReference>
<evidence type="ECO:0000256" key="7">
    <source>
        <dbReference type="ARBA" id="ARBA00023136"/>
    </source>
</evidence>
<organism evidence="10 11">
    <name type="scientific">Clostridium thailandense</name>
    <dbReference type="NCBI Taxonomy" id="2794346"/>
    <lineage>
        <taxon>Bacteria</taxon>
        <taxon>Bacillati</taxon>
        <taxon>Bacillota</taxon>
        <taxon>Clostridia</taxon>
        <taxon>Eubacteriales</taxon>
        <taxon>Clostridiaceae</taxon>
        <taxon>Clostridium</taxon>
    </lineage>
</organism>
<evidence type="ECO:0000256" key="2">
    <source>
        <dbReference type="ARBA" id="ARBA00008537"/>
    </source>
</evidence>
<dbReference type="RefSeq" id="WP_218318551.1">
    <property type="nucleotide sequence ID" value="NZ_JAEEGC010000005.1"/>
</dbReference>
<dbReference type="NCBIfam" id="TIGR00711">
    <property type="entry name" value="efflux_EmrB"/>
    <property type="match status" value="1"/>
</dbReference>
<evidence type="ECO:0000256" key="3">
    <source>
        <dbReference type="ARBA" id="ARBA00022448"/>
    </source>
</evidence>
<feature type="transmembrane region" description="Helical" evidence="8">
    <location>
        <begin position="332"/>
        <end position="349"/>
    </location>
</feature>
<name>A0A949TW85_9CLOT</name>
<keyword evidence="11" id="KW-1185">Reference proteome</keyword>
<evidence type="ECO:0000256" key="8">
    <source>
        <dbReference type="SAM" id="Phobius"/>
    </source>
</evidence>
<dbReference type="InterPro" id="IPR020846">
    <property type="entry name" value="MFS_dom"/>
</dbReference>
<feature type="transmembrane region" description="Helical" evidence="8">
    <location>
        <begin position="298"/>
        <end position="320"/>
    </location>
</feature>
<feature type="transmembrane region" description="Helical" evidence="8">
    <location>
        <begin position="230"/>
        <end position="248"/>
    </location>
</feature>
<dbReference type="GO" id="GO:0022857">
    <property type="term" value="F:transmembrane transporter activity"/>
    <property type="evidence" value="ECO:0007669"/>
    <property type="project" value="InterPro"/>
</dbReference>
<feature type="transmembrane region" description="Helical" evidence="8">
    <location>
        <begin position="199"/>
        <end position="218"/>
    </location>
</feature>
<keyword evidence="4" id="KW-1003">Cell membrane</keyword>
<evidence type="ECO:0000313" key="10">
    <source>
        <dbReference type="EMBL" id="MBV7271514.1"/>
    </source>
</evidence>
<feature type="transmembrane region" description="Helical" evidence="8">
    <location>
        <begin position="269"/>
        <end position="292"/>
    </location>
</feature>
<evidence type="ECO:0000256" key="6">
    <source>
        <dbReference type="ARBA" id="ARBA00022989"/>
    </source>
</evidence>
<comment type="caution">
    <text evidence="10">The sequence shown here is derived from an EMBL/GenBank/DDBJ whole genome shotgun (WGS) entry which is preliminary data.</text>
</comment>
<dbReference type="EMBL" id="JAEEGC010000005">
    <property type="protein sequence ID" value="MBV7271514.1"/>
    <property type="molecule type" value="Genomic_DNA"/>
</dbReference>
<evidence type="ECO:0000256" key="5">
    <source>
        <dbReference type="ARBA" id="ARBA00022692"/>
    </source>
</evidence>
<protein>
    <submittedName>
        <fullName evidence="10">DHA2 family efflux MFS transporter permease subunit</fullName>
    </submittedName>
</protein>
<feature type="transmembrane region" description="Helical" evidence="8">
    <location>
        <begin position="12"/>
        <end position="36"/>
    </location>
</feature>
<dbReference type="PANTHER" id="PTHR42718:SF9">
    <property type="entry name" value="MAJOR FACILITATOR SUPERFAMILY MULTIDRUG TRANSPORTER MFSC"/>
    <property type="match status" value="1"/>
</dbReference>
<dbReference type="AlphaFoldDB" id="A0A949TW85"/>
<keyword evidence="6 8" id="KW-1133">Transmembrane helix</keyword>
<dbReference type="PROSITE" id="PS50850">
    <property type="entry name" value="MFS"/>
    <property type="match status" value="1"/>
</dbReference>
<reference evidence="10" key="1">
    <citation type="submission" date="2020-12" db="EMBL/GenBank/DDBJ databases">
        <title>Clostridium thailandense sp. nov., a novel acetogenic bacterium isolated from peat land soil in Thailand.</title>
        <authorList>
            <person name="Chaikitkaew S."/>
            <person name="Birkeland N.K."/>
        </authorList>
    </citation>
    <scope>NUCLEOTIDE SEQUENCE</scope>
    <source>
        <strain evidence="10">PL3</strain>
    </source>
</reference>